<evidence type="ECO:0000256" key="3">
    <source>
        <dbReference type="ARBA" id="ARBA00023242"/>
    </source>
</evidence>
<dbReference type="InterPro" id="IPR018122">
    <property type="entry name" value="TF_fork_head_CS_1"/>
</dbReference>
<evidence type="ECO:0000256" key="5">
    <source>
        <dbReference type="SAM" id="MobiDB-lite"/>
    </source>
</evidence>
<evidence type="ECO:0000256" key="4">
    <source>
        <dbReference type="PROSITE-ProRule" id="PRU00089"/>
    </source>
</evidence>
<dbReference type="PANTHER" id="PTHR11829">
    <property type="entry name" value="FORKHEAD BOX PROTEIN"/>
    <property type="match status" value="1"/>
</dbReference>
<dbReference type="SUPFAM" id="SSF46785">
    <property type="entry name" value="Winged helix' DNA-binding domain"/>
    <property type="match status" value="1"/>
</dbReference>
<dbReference type="InterPro" id="IPR047518">
    <property type="entry name" value="FH_FOXQ1"/>
</dbReference>
<evidence type="ECO:0000313" key="7">
    <source>
        <dbReference type="EMBL" id="PFX19836.1"/>
    </source>
</evidence>
<reference evidence="8" key="1">
    <citation type="journal article" date="2017" name="bioRxiv">
        <title>Comparative analysis of the genomes of Stylophora pistillata and Acropora digitifera provides evidence for extensive differences between species of corals.</title>
        <authorList>
            <person name="Voolstra C.R."/>
            <person name="Li Y."/>
            <person name="Liew Y.J."/>
            <person name="Baumgarten S."/>
            <person name="Zoccola D."/>
            <person name="Flot J.-F."/>
            <person name="Tambutte S."/>
            <person name="Allemand D."/>
            <person name="Aranda M."/>
        </authorList>
    </citation>
    <scope>NUCLEOTIDE SEQUENCE [LARGE SCALE GENOMIC DNA]</scope>
</reference>
<comment type="subcellular location">
    <subcellularLocation>
        <location evidence="1 4">Nucleus</location>
    </subcellularLocation>
</comment>
<dbReference type="GO" id="GO:0005634">
    <property type="term" value="C:nucleus"/>
    <property type="evidence" value="ECO:0007669"/>
    <property type="project" value="UniProtKB-SubCell"/>
</dbReference>
<keyword evidence="2 4" id="KW-0238">DNA-binding</keyword>
<keyword evidence="8" id="KW-1185">Reference proteome</keyword>
<proteinExistence type="predicted"/>
<dbReference type="PRINTS" id="PR00053">
    <property type="entry name" value="FORKHEAD"/>
</dbReference>
<dbReference type="FunFam" id="1.10.10.10:FF:000071">
    <property type="entry name" value="Forkhead box F1"/>
    <property type="match status" value="1"/>
</dbReference>
<evidence type="ECO:0000313" key="8">
    <source>
        <dbReference type="Proteomes" id="UP000225706"/>
    </source>
</evidence>
<dbReference type="Pfam" id="PF00250">
    <property type="entry name" value="Forkhead"/>
    <property type="match status" value="1"/>
</dbReference>
<keyword evidence="3 4" id="KW-0539">Nucleus</keyword>
<dbReference type="InterPro" id="IPR030456">
    <property type="entry name" value="TF_fork_head_CS_2"/>
</dbReference>
<dbReference type="PROSITE" id="PS50039">
    <property type="entry name" value="FORK_HEAD_3"/>
    <property type="match status" value="1"/>
</dbReference>
<dbReference type="InterPro" id="IPR036390">
    <property type="entry name" value="WH_DNA-bd_sf"/>
</dbReference>
<feature type="DNA-binding region" description="Fork-head" evidence="4">
    <location>
        <begin position="20"/>
        <end position="117"/>
    </location>
</feature>
<dbReference type="PANTHER" id="PTHR11829:SF206">
    <property type="entry name" value="FORKHEAD BOX PROTEIN Q1"/>
    <property type="match status" value="1"/>
</dbReference>
<dbReference type="STRING" id="50429.A0A2B4RRP1"/>
<name>A0A2B4RRP1_STYPI</name>
<sequence>MMSDNLVKTRKAGRRADQPKPPHSYIALITTAILSSPRKKLTLTEINEHLVENYEFFRGAYQGWRNSVRHNLSFNKCFVKILKDPSRPWGKDNYWTVLLDSLEEYVSEDGNFRRRRKRQPKEKEIAFIDGRESKVQARDAISKTLRSDIDNNHIKSNPEVFSQSKGNIDLNRFSIDRLLRNENRVRNDERFGHQMLAGVKSRSQGSLIFPLPGASLGMSVDCGTGIVTLSNGCLHDRTAECPTTTLYMKRYDCESKSVRPPPKIRFTQIKGRLSRKRKRSSNENEVAVENEPLLEDQSIVQESIDFSESCSLTRHPLLLQTLVFLLTQLHRQRV</sequence>
<dbReference type="InterPro" id="IPR001766">
    <property type="entry name" value="Fork_head_dom"/>
</dbReference>
<dbReference type="GO" id="GO:0030154">
    <property type="term" value="P:cell differentiation"/>
    <property type="evidence" value="ECO:0007669"/>
    <property type="project" value="TreeGrafter"/>
</dbReference>
<dbReference type="GO" id="GO:0009653">
    <property type="term" value="P:anatomical structure morphogenesis"/>
    <property type="evidence" value="ECO:0007669"/>
    <property type="project" value="TreeGrafter"/>
</dbReference>
<dbReference type="InterPro" id="IPR036388">
    <property type="entry name" value="WH-like_DNA-bd_sf"/>
</dbReference>
<dbReference type="EMBL" id="LSMT01000343">
    <property type="protein sequence ID" value="PFX19836.1"/>
    <property type="molecule type" value="Genomic_DNA"/>
</dbReference>
<gene>
    <name evidence="7" type="primary">Foxq1</name>
    <name evidence="7" type="ORF">AWC38_SpisGene15758</name>
</gene>
<dbReference type="SMART" id="SM00339">
    <property type="entry name" value="FH"/>
    <property type="match status" value="1"/>
</dbReference>
<evidence type="ECO:0000259" key="6">
    <source>
        <dbReference type="PROSITE" id="PS50039"/>
    </source>
</evidence>
<dbReference type="Gene3D" id="1.10.10.10">
    <property type="entry name" value="Winged helix-like DNA-binding domain superfamily/Winged helix DNA-binding domain"/>
    <property type="match status" value="1"/>
</dbReference>
<dbReference type="Proteomes" id="UP000225706">
    <property type="component" value="Unassembled WGS sequence"/>
</dbReference>
<dbReference type="CDD" id="cd20034">
    <property type="entry name" value="FH_FOXQ1-like"/>
    <property type="match status" value="1"/>
</dbReference>
<dbReference type="GO" id="GO:0000978">
    <property type="term" value="F:RNA polymerase II cis-regulatory region sequence-specific DNA binding"/>
    <property type="evidence" value="ECO:0007669"/>
    <property type="project" value="TreeGrafter"/>
</dbReference>
<evidence type="ECO:0000256" key="1">
    <source>
        <dbReference type="ARBA" id="ARBA00004123"/>
    </source>
</evidence>
<evidence type="ECO:0000256" key="2">
    <source>
        <dbReference type="ARBA" id="ARBA00023125"/>
    </source>
</evidence>
<comment type="caution">
    <text evidence="7">The sequence shown here is derived from an EMBL/GenBank/DDBJ whole genome shotgun (WGS) entry which is preliminary data.</text>
</comment>
<dbReference type="OrthoDB" id="5954824at2759"/>
<protein>
    <submittedName>
        <fullName evidence="7">Forkhead box protein Q1</fullName>
    </submittedName>
</protein>
<dbReference type="PROSITE" id="PS00657">
    <property type="entry name" value="FORK_HEAD_1"/>
    <property type="match status" value="1"/>
</dbReference>
<dbReference type="AlphaFoldDB" id="A0A2B4RRP1"/>
<dbReference type="InterPro" id="IPR050211">
    <property type="entry name" value="FOX_domain-containing"/>
</dbReference>
<feature type="region of interest" description="Disordered" evidence="5">
    <location>
        <begin position="1"/>
        <end position="22"/>
    </location>
</feature>
<dbReference type="PROSITE" id="PS00658">
    <property type="entry name" value="FORK_HEAD_2"/>
    <property type="match status" value="1"/>
</dbReference>
<feature type="domain" description="Fork-head" evidence="6">
    <location>
        <begin position="20"/>
        <end position="117"/>
    </location>
</feature>
<organism evidence="7 8">
    <name type="scientific">Stylophora pistillata</name>
    <name type="common">Smooth cauliflower coral</name>
    <dbReference type="NCBI Taxonomy" id="50429"/>
    <lineage>
        <taxon>Eukaryota</taxon>
        <taxon>Metazoa</taxon>
        <taxon>Cnidaria</taxon>
        <taxon>Anthozoa</taxon>
        <taxon>Hexacorallia</taxon>
        <taxon>Scleractinia</taxon>
        <taxon>Astrocoeniina</taxon>
        <taxon>Pocilloporidae</taxon>
        <taxon>Stylophora</taxon>
    </lineage>
</organism>
<accession>A0A2B4RRP1</accession>
<dbReference type="GO" id="GO:0000981">
    <property type="term" value="F:DNA-binding transcription factor activity, RNA polymerase II-specific"/>
    <property type="evidence" value="ECO:0007669"/>
    <property type="project" value="TreeGrafter"/>
</dbReference>